<evidence type="ECO:0000313" key="2">
    <source>
        <dbReference type="EMBL" id="KOB69945.1"/>
    </source>
</evidence>
<dbReference type="EMBL" id="JTDY01003207">
    <property type="protein sequence ID" value="KOB69945.1"/>
    <property type="molecule type" value="Genomic_DNA"/>
</dbReference>
<evidence type="ECO:0000313" key="3">
    <source>
        <dbReference type="Proteomes" id="UP000037510"/>
    </source>
</evidence>
<gene>
    <name evidence="2" type="ORF">OBRU01_08507</name>
</gene>
<dbReference type="Proteomes" id="UP000037510">
    <property type="component" value="Unassembled WGS sequence"/>
</dbReference>
<feature type="coiled-coil region" evidence="1">
    <location>
        <begin position="74"/>
        <end position="101"/>
    </location>
</feature>
<evidence type="ECO:0000256" key="1">
    <source>
        <dbReference type="SAM" id="Coils"/>
    </source>
</evidence>
<accession>A0A0L7L3F0</accession>
<dbReference type="STRING" id="104452.A0A0L7L3F0"/>
<keyword evidence="1" id="KW-0175">Coiled coil</keyword>
<proteinExistence type="predicted"/>
<name>A0A0L7L3F0_OPEBR</name>
<protein>
    <submittedName>
        <fullName evidence="2">Cappuccino-like protein</fullName>
    </submittedName>
</protein>
<keyword evidence="3" id="KW-1185">Reference proteome</keyword>
<comment type="caution">
    <text evidence="2">The sequence shown here is derived from an EMBL/GenBank/DDBJ whole genome shotgun (WGS) entry which is preliminary data.</text>
</comment>
<dbReference type="OrthoDB" id="2372305at2759"/>
<organism evidence="2 3">
    <name type="scientific">Operophtera brumata</name>
    <name type="common">Winter moth</name>
    <name type="synonym">Phalaena brumata</name>
    <dbReference type="NCBI Taxonomy" id="104452"/>
    <lineage>
        <taxon>Eukaryota</taxon>
        <taxon>Metazoa</taxon>
        <taxon>Ecdysozoa</taxon>
        <taxon>Arthropoda</taxon>
        <taxon>Hexapoda</taxon>
        <taxon>Insecta</taxon>
        <taxon>Pterygota</taxon>
        <taxon>Neoptera</taxon>
        <taxon>Endopterygota</taxon>
        <taxon>Lepidoptera</taxon>
        <taxon>Glossata</taxon>
        <taxon>Ditrysia</taxon>
        <taxon>Geometroidea</taxon>
        <taxon>Geometridae</taxon>
        <taxon>Larentiinae</taxon>
        <taxon>Operophtera</taxon>
    </lineage>
</organism>
<sequence length="149" mass="17110">MLEDMAEDYAAYFKIDVLTGFRTVQDVVDNMLTRLEELTSVLQMIKMKDNDCSSAMSEDIIQYRSEITVLSKKITTLSHVIAKLQSNVDMLEKQVEKAEMDFGISNENKLKSLFKPFLRRKDSIPPVNPGHYEKLHFESVMSSFEDSST</sequence>
<reference evidence="2 3" key="1">
    <citation type="journal article" date="2015" name="Genome Biol. Evol.">
        <title>The genome of winter moth (Operophtera brumata) provides a genomic perspective on sexual dimorphism and phenology.</title>
        <authorList>
            <person name="Derks M.F."/>
            <person name="Smit S."/>
            <person name="Salis L."/>
            <person name="Schijlen E."/>
            <person name="Bossers A."/>
            <person name="Mateman C."/>
            <person name="Pijl A.S."/>
            <person name="de Ridder D."/>
            <person name="Groenen M.A."/>
            <person name="Visser M.E."/>
            <person name="Megens H.J."/>
        </authorList>
    </citation>
    <scope>NUCLEOTIDE SEQUENCE [LARGE SCALE GENOMIC DNA]</scope>
    <source>
        <strain evidence="2">WM2013NL</strain>
        <tissue evidence="2">Head and thorax</tissue>
    </source>
</reference>
<dbReference type="AlphaFoldDB" id="A0A0L7L3F0"/>